<dbReference type="GO" id="GO:0005198">
    <property type="term" value="F:structural molecule activity"/>
    <property type="evidence" value="ECO:0007669"/>
    <property type="project" value="InterPro"/>
</dbReference>
<dbReference type="Pfam" id="PF05136">
    <property type="entry name" value="Phage_portal_2"/>
    <property type="match status" value="1"/>
</dbReference>
<dbReference type="InterPro" id="IPR006429">
    <property type="entry name" value="Phage_lambda_portal"/>
</dbReference>
<proteinExistence type="predicted"/>
<dbReference type="GO" id="GO:0019068">
    <property type="term" value="P:virion assembly"/>
    <property type="evidence" value="ECO:0007669"/>
    <property type="project" value="InterPro"/>
</dbReference>
<dbReference type="OrthoDB" id="9770450at2"/>
<dbReference type="NCBIfam" id="TIGR01539">
    <property type="entry name" value="portal_lambda"/>
    <property type="match status" value="1"/>
</dbReference>
<organism evidence="2 3">
    <name type="scientific">Fusobacterium nucleatum subsp. nucleatum</name>
    <dbReference type="NCBI Taxonomy" id="76856"/>
    <lineage>
        <taxon>Bacteria</taxon>
        <taxon>Fusobacteriati</taxon>
        <taxon>Fusobacteriota</taxon>
        <taxon>Fusobacteriia</taxon>
        <taxon>Fusobacteriales</taxon>
        <taxon>Fusobacteriaceae</taxon>
        <taxon>Fusobacterium</taxon>
    </lineage>
</organism>
<protein>
    <submittedName>
        <fullName evidence="2">Portal protein</fullName>
    </submittedName>
</protein>
<name>A0A0X3Y201_FUSNC</name>
<gene>
    <name evidence="2" type="ORF">RO03_05780</name>
</gene>
<feature type="coiled-coil region" evidence="1">
    <location>
        <begin position="482"/>
        <end position="509"/>
    </location>
</feature>
<dbReference type="RefSeq" id="WP_059222769.1">
    <property type="nucleotide sequence ID" value="NZ_LMVH01000001.1"/>
</dbReference>
<dbReference type="AlphaFoldDB" id="A0A0X3Y201"/>
<keyword evidence="1" id="KW-0175">Coiled coil</keyword>
<evidence type="ECO:0000313" key="2">
    <source>
        <dbReference type="EMBL" id="KUL99037.1"/>
    </source>
</evidence>
<comment type="caution">
    <text evidence="2">The sequence shown here is derived from an EMBL/GenBank/DDBJ whole genome shotgun (WGS) entry which is preliminary data.</text>
</comment>
<evidence type="ECO:0000256" key="1">
    <source>
        <dbReference type="SAM" id="Coils"/>
    </source>
</evidence>
<evidence type="ECO:0000313" key="3">
    <source>
        <dbReference type="Proteomes" id="UP000054800"/>
    </source>
</evidence>
<dbReference type="Proteomes" id="UP000054800">
    <property type="component" value="Unassembled WGS sequence"/>
</dbReference>
<sequence>MNLLDKLIGYISPRNGINRLKDRKIYNLAKIEQGYSNKDDPVLENWRVSSNSPDEDILYSLDDLRAKSRNLYMNNDLAGAALKKMRTKTVGSGLLPKPTINYTYLGIEREKAKELERIIKNKFNAWALSPNSDASRMFSFYGLQSLLQLSWVMNGDAFAIPLRKKRKGVDIELCVQLLEADRVISPPGANLQTRAGVEFDENGELKNYYIATSHPADTFNYTVKAYPAFNSLGRKNILHIFEPERIGQRRGVPILGPIIFSLKQLGRYKSSELTAAVINAMIGLIVESESADDEGFAGNFGTPMDEDDERTIESRKRKEEKITLDHGTLVVGKPGEKIKEFATNRPNKHFKDFVEAICEEIGANLEISKEVLMSSFKNSYSAAKASLEEAHQRFQVSRKILERTFCQPIYEEFVLELIRNGEIDCPGFFEDESIRYAFTRCIWVGAGKSSLDPLKDANANSKELENYTTSRSIISATSGYDYEEIFRERAEEEKELALLERELKIIRKGVKENGKNS</sequence>
<dbReference type="EMBL" id="LMVH01000001">
    <property type="protein sequence ID" value="KUL99037.1"/>
    <property type="molecule type" value="Genomic_DNA"/>
</dbReference>
<reference evidence="2 3" key="1">
    <citation type="submission" date="2015-10" db="EMBL/GenBank/DDBJ databases">
        <authorList>
            <person name="Gilbert D.G."/>
        </authorList>
    </citation>
    <scope>NUCLEOTIDE SEQUENCE [LARGE SCALE GENOMIC DNA]</scope>
    <source>
        <strain evidence="2 3">ChDC F311</strain>
    </source>
</reference>
<accession>A0A0X3Y201</accession>